<dbReference type="Pfam" id="PF00903">
    <property type="entry name" value="Glyoxalase"/>
    <property type="match status" value="1"/>
</dbReference>
<evidence type="ECO:0000313" key="2">
    <source>
        <dbReference type="EMBL" id="GGG15247.1"/>
    </source>
</evidence>
<dbReference type="RefSeq" id="WP_188532384.1">
    <property type="nucleotide sequence ID" value="NZ_BMGR01000012.1"/>
</dbReference>
<dbReference type="InterPro" id="IPR004360">
    <property type="entry name" value="Glyas_Fos-R_dOase_dom"/>
</dbReference>
<dbReference type="EMBL" id="BMGR01000012">
    <property type="protein sequence ID" value="GGG15247.1"/>
    <property type="molecule type" value="Genomic_DNA"/>
</dbReference>
<dbReference type="Proteomes" id="UP000644756">
    <property type="component" value="Unassembled WGS sequence"/>
</dbReference>
<dbReference type="CDD" id="cd06587">
    <property type="entry name" value="VOC"/>
    <property type="match status" value="1"/>
</dbReference>
<organism evidence="2 3">
    <name type="scientific">Paenibacillus abyssi</name>
    <dbReference type="NCBI Taxonomy" id="1340531"/>
    <lineage>
        <taxon>Bacteria</taxon>
        <taxon>Bacillati</taxon>
        <taxon>Bacillota</taxon>
        <taxon>Bacilli</taxon>
        <taxon>Bacillales</taxon>
        <taxon>Paenibacillaceae</taxon>
        <taxon>Paenibacillus</taxon>
    </lineage>
</organism>
<reference evidence="2" key="2">
    <citation type="submission" date="2020-09" db="EMBL/GenBank/DDBJ databases">
        <authorList>
            <person name="Sun Q."/>
            <person name="Zhou Y."/>
        </authorList>
    </citation>
    <scope>NUCLEOTIDE SEQUENCE</scope>
    <source>
        <strain evidence="2">CGMCC 1.12987</strain>
    </source>
</reference>
<evidence type="ECO:0000259" key="1">
    <source>
        <dbReference type="Pfam" id="PF00903"/>
    </source>
</evidence>
<name>A0A917LDX5_9BACL</name>
<feature type="domain" description="Glyoxalase/fosfomycin resistance/dioxygenase" evidence="1">
    <location>
        <begin position="7"/>
        <end position="116"/>
    </location>
</feature>
<accession>A0A917LDX5</accession>
<proteinExistence type="predicted"/>
<dbReference type="AlphaFoldDB" id="A0A917LDX5"/>
<comment type="caution">
    <text evidence="2">The sequence shown here is derived from an EMBL/GenBank/DDBJ whole genome shotgun (WGS) entry which is preliminary data.</text>
</comment>
<dbReference type="SUPFAM" id="SSF54593">
    <property type="entry name" value="Glyoxalase/Bleomycin resistance protein/Dihydroxybiphenyl dioxygenase"/>
    <property type="match status" value="1"/>
</dbReference>
<gene>
    <name evidence="2" type="ORF">GCM10010916_35210</name>
</gene>
<protein>
    <recommendedName>
        <fullName evidence="1">Glyoxalase/fosfomycin resistance/dioxygenase domain-containing protein</fullName>
    </recommendedName>
</protein>
<reference evidence="2" key="1">
    <citation type="journal article" date="2014" name="Int. J. Syst. Evol. Microbiol.">
        <title>Complete genome sequence of Corynebacterium casei LMG S-19264T (=DSM 44701T), isolated from a smear-ripened cheese.</title>
        <authorList>
            <consortium name="US DOE Joint Genome Institute (JGI-PGF)"/>
            <person name="Walter F."/>
            <person name="Albersmeier A."/>
            <person name="Kalinowski J."/>
            <person name="Ruckert C."/>
        </authorList>
    </citation>
    <scope>NUCLEOTIDE SEQUENCE</scope>
    <source>
        <strain evidence="2">CGMCC 1.12987</strain>
    </source>
</reference>
<sequence length="134" mass="15063">MKLITEISEVAVPVRNLNASIKWYTITLGFVSEGIPHDKFAFMKLETGAAFNLWVPDNFSPLGFRVNDEPMAVIIFKVGDIKQLHTKLQTKGAIIYQYSDEGFAKALKFEDLDGNVLLALEYSDPYENSCKQLA</sequence>
<dbReference type="InterPro" id="IPR029068">
    <property type="entry name" value="Glyas_Bleomycin-R_OHBP_Dase"/>
</dbReference>
<evidence type="ECO:0000313" key="3">
    <source>
        <dbReference type="Proteomes" id="UP000644756"/>
    </source>
</evidence>
<keyword evidence="3" id="KW-1185">Reference proteome</keyword>
<dbReference type="Gene3D" id="3.10.180.10">
    <property type="entry name" value="2,3-Dihydroxybiphenyl 1,2-Dioxygenase, domain 1"/>
    <property type="match status" value="1"/>
</dbReference>